<evidence type="ECO:0000313" key="2">
    <source>
        <dbReference type="EMBL" id="PIN12995.1"/>
    </source>
</evidence>
<dbReference type="PIRSF" id="PIRSF008153">
    <property type="entry name" value="FMR1_interacting"/>
    <property type="match status" value="1"/>
</dbReference>
<dbReference type="OrthoDB" id="10265867at2759"/>
<dbReference type="Pfam" id="PF05994">
    <property type="entry name" value="FragX_IP"/>
    <property type="match status" value="1"/>
</dbReference>
<dbReference type="Proteomes" id="UP000231279">
    <property type="component" value="Unassembled WGS sequence"/>
</dbReference>
<dbReference type="Pfam" id="PF07159">
    <property type="entry name" value="CYRIA-B_Rac1-bd"/>
    <property type="match status" value="1"/>
</dbReference>
<keyword evidence="3" id="KW-1185">Reference proteome</keyword>
<dbReference type="InterPro" id="IPR008081">
    <property type="entry name" value="Cytoplasmic_FMR1-int"/>
</dbReference>
<sequence length="1304" mass="147692">MAVPVEEAIAALSTFSLEDDQPEVQGPGFWVSTERGATNSPIEYSDVSAYRLSLSEDTKAINQLNLLIREGKEMGSVLYTYRSCVKALPQLPDSMKQSQADLYLETYQVLDLEMSRLREIQRWQASAASKLAADMQRFSRPERRINGPTITHLWSMLKLLDVLVQLDHLKNAKASIPNDFSWYKRTFTQVSVQWQDTDSMREELDDLQIFLSTRWAILLNLHVEMFRVNNVEDILQVLIVFAVESLELNFALLSKEVFAVESLELNFALLFPERHILLRVLPVLVVLAASSEKDSESLYKRVKINRLINIFKNDPVVPAFPDLHLSPAAILKELSTYFPKFSAQTRLLTLPSPHELPPREAQDYQRQFLIINHIGSIRAEHDDFSIRFASALNQLELLRSMDGADMEWAKEVKGNMYDMVVEGFQLLSRWTARVWEQCAWKFSRPCKDPVSTESNETAASFSDYEKVVRYNYSADERKALVELVSYIKGIGSLMQKFDTLVADALWETVHAEVQDFVQNILATMLRTTFRKKKDLSRILSDMRTLSADWMANTSKPESEMQGFHHGGEESRGSFFYPRPVAPTAAQVHCLQFLIYEVVSGGNMRKPGGLFGNTGSEIPANDLKQLETFFYKLGFFLQILDYTATLGNLTDLGFLWFREFYLESSRVIQFPIECSLPWMLVDHVLDSQNAGVLESVLMPFDIYNDAAQQALVVLKQRFLYDEIEAEVDNCFDIFILKLCDTIFTYYKSWAASELLDPSFLFALDIGEKFSVQPMRFTALLKMTRVKLLGRTINLRSLISERINKVCRENIEFLFDRFESQDLCAIVELEMLLEVLQLAHELLSKDLTLDSFSLMLSEMQESVSLVSYSSRLASQIWSELQNDFLPNFILCNTTQRFVRSSRVPPVPVQKPSVPYAKPNFYCGTQDLNSAYQSFGRLHSAFFGMPHMYSIVKLLGSKSLPWLIRALLDHVSNKITTIEPLITGLQEALPKSIGLLPFDGGIAGCIRTVQEHLNCWQSKSELKIEALRGIKEIGSVLYLMSMLDIVLREVDTSQFMQTAPWLGLVPGVDGQVIPFQDGEDSPIVSLFKSVAAANISNPSFSNPSSFRVLSRQAEAADLLYKSNINAGSVLEYSLAFSSAALDKYCSKWSVIPKTGFVDITTSKDFYRIYSGLQMEYLEESVQVQPSHYGTLGDSVAWGGCTIIYLLGQQLHFELFDFSHQVLNIAEVEVAATTSAHKSAHLVQGLEGLLEAMKKARRLNNHVFSMLKARCPLEDKLACAIKQSGAPLHRIKFENTVSAFETLPQKGG</sequence>
<gene>
    <name evidence="2" type="ORF">CDL12_14396</name>
</gene>
<comment type="caution">
    <text evidence="2">The sequence shown here is derived from an EMBL/GenBank/DDBJ whole genome shotgun (WGS) entry which is preliminary data.</text>
</comment>
<dbReference type="GO" id="GO:0031267">
    <property type="term" value="F:small GTPase binding"/>
    <property type="evidence" value="ECO:0007669"/>
    <property type="project" value="InterPro"/>
</dbReference>
<accession>A0A2G9H656</accession>
<dbReference type="STRING" id="429701.A0A2G9H656"/>
<dbReference type="GO" id="GO:0030833">
    <property type="term" value="P:regulation of actin filament polymerization"/>
    <property type="evidence" value="ECO:0007669"/>
    <property type="project" value="InterPro"/>
</dbReference>
<feature type="domain" description="CYRIA/CYRIB Rac1 binding" evidence="1">
    <location>
        <begin position="156"/>
        <end position="217"/>
    </location>
</feature>
<evidence type="ECO:0000313" key="3">
    <source>
        <dbReference type="Proteomes" id="UP000231279"/>
    </source>
</evidence>
<dbReference type="GO" id="GO:0005737">
    <property type="term" value="C:cytoplasm"/>
    <property type="evidence" value="ECO:0007669"/>
    <property type="project" value="UniProtKB-ARBA"/>
</dbReference>
<name>A0A2G9H656_9LAMI</name>
<proteinExistence type="predicted"/>
<dbReference type="PANTHER" id="PTHR12195">
    <property type="entry name" value="CYTOPLASMIC FMR1-INTERACTING PROTEIN-RELATED"/>
    <property type="match status" value="1"/>
</dbReference>
<organism evidence="2 3">
    <name type="scientific">Handroanthus impetiginosus</name>
    <dbReference type="NCBI Taxonomy" id="429701"/>
    <lineage>
        <taxon>Eukaryota</taxon>
        <taxon>Viridiplantae</taxon>
        <taxon>Streptophyta</taxon>
        <taxon>Embryophyta</taxon>
        <taxon>Tracheophyta</taxon>
        <taxon>Spermatophyta</taxon>
        <taxon>Magnoliopsida</taxon>
        <taxon>eudicotyledons</taxon>
        <taxon>Gunneridae</taxon>
        <taxon>Pentapetalae</taxon>
        <taxon>asterids</taxon>
        <taxon>lamiids</taxon>
        <taxon>Lamiales</taxon>
        <taxon>Bignoniaceae</taxon>
        <taxon>Crescentiina</taxon>
        <taxon>Tabebuia alliance</taxon>
        <taxon>Handroanthus</taxon>
    </lineage>
</organism>
<protein>
    <submittedName>
        <fullName evidence="2">p53 inducible protein PIR121</fullName>
    </submittedName>
</protein>
<reference evidence="3" key="1">
    <citation type="journal article" date="2018" name="Gigascience">
        <title>Genome assembly of the Pink Ipe (Handroanthus impetiginosus, Bignoniaceae), a highly valued, ecologically keystone Neotropical timber forest tree.</title>
        <authorList>
            <person name="Silva-Junior O.B."/>
            <person name="Grattapaglia D."/>
            <person name="Novaes E."/>
            <person name="Collevatti R.G."/>
        </authorList>
    </citation>
    <scope>NUCLEOTIDE SEQUENCE [LARGE SCALE GENOMIC DNA]</scope>
    <source>
        <strain evidence="3">cv. UFG-1</strain>
    </source>
</reference>
<dbReference type="InterPro" id="IPR009828">
    <property type="entry name" value="CYRIA/CYRIB_Rac1-bd"/>
</dbReference>
<dbReference type="PRINTS" id="PR01698">
    <property type="entry name" value="CYTOFMRPINTP"/>
</dbReference>
<dbReference type="EMBL" id="NKXS01002572">
    <property type="protein sequence ID" value="PIN12995.1"/>
    <property type="molecule type" value="Genomic_DNA"/>
</dbReference>
<evidence type="ECO:0000259" key="1">
    <source>
        <dbReference type="Pfam" id="PF07159"/>
    </source>
</evidence>